<reference evidence="2" key="2">
    <citation type="submission" date="2015-01" db="EMBL/GenBank/DDBJ databases">
        <title>Evolutionary Origins and Diversification of the Mycorrhizal Mutualists.</title>
        <authorList>
            <consortium name="DOE Joint Genome Institute"/>
            <consortium name="Mycorrhizal Genomics Consortium"/>
            <person name="Kohler A."/>
            <person name="Kuo A."/>
            <person name="Nagy L.G."/>
            <person name="Floudas D."/>
            <person name="Copeland A."/>
            <person name="Barry K.W."/>
            <person name="Cichocki N."/>
            <person name="Veneault-Fourrey C."/>
            <person name="LaButti K."/>
            <person name="Lindquist E.A."/>
            <person name="Lipzen A."/>
            <person name="Lundell T."/>
            <person name="Morin E."/>
            <person name="Murat C."/>
            <person name="Riley R."/>
            <person name="Ohm R."/>
            <person name="Sun H."/>
            <person name="Tunlid A."/>
            <person name="Henrissat B."/>
            <person name="Grigoriev I.V."/>
            <person name="Hibbett D.S."/>
            <person name="Martin F."/>
        </authorList>
    </citation>
    <scope>NUCLEOTIDE SEQUENCE [LARGE SCALE GENOMIC DNA]</scope>
    <source>
        <strain evidence="2">h7</strain>
    </source>
</reference>
<protein>
    <submittedName>
        <fullName evidence="1">Uncharacterized protein</fullName>
    </submittedName>
</protein>
<accession>A0A0C3CLS1</accession>
<keyword evidence="2" id="KW-1185">Reference proteome</keyword>
<evidence type="ECO:0000313" key="2">
    <source>
        <dbReference type="Proteomes" id="UP000053424"/>
    </source>
</evidence>
<dbReference type="Proteomes" id="UP000053424">
    <property type="component" value="Unassembled WGS sequence"/>
</dbReference>
<proteinExistence type="predicted"/>
<dbReference type="HOGENOM" id="CLU_2590022_0_0_1"/>
<dbReference type="EMBL" id="KN831768">
    <property type="protein sequence ID" value="KIM49625.1"/>
    <property type="molecule type" value="Genomic_DNA"/>
</dbReference>
<organism evidence="1 2">
    <name type="scientific">Hebeloma cylindrosporum</name>
    <dbReference type="NCBI Taxonomy" id="76867"/>
    <lineage>
        <taxon>Eukaryota</taxon>
        <taxon>Fungi</taxon>
        <taxon>Dikarya</taxon>
        <taxon>Basidiomycota</taxon>
        <taxon>Agaricomycotina</taxon>
        <taxon>Agaricomycetes</taxon>
        <taxon>Agaricomycetidae</taxon>
        <taxon>Agaricales</taxon>
        <taxon>Agaricineae</taxon>
        <taxon>Hymenogastraceae</taxon>
        <taxon>Hebeloma</taxon>
    </lineage>
</organism>
<name>A0A0C3CLS1_HEBCY</name>
<dbReference type="AlphaFoldDB" id="A0A0C3CLS1"/>
<gene>
    <name evidence="1" type="ORF">M413DRAFT_438799</name>
</gene>
<evidence type="ECO:0000313" key="1">
    <source>
        <dbReference type="EMBL" id="KIM49625.1"/>
    </source>
</evidence>
<sequence>MSALLPSAPLFNFFHDLQSLSPADSIQDVLSIFRAPRKEYLSFLGFQWLNVSHDTGEIFRPLNTEHTSNPKALPNVWKCS</sequence>
<reference evidence="1 2" key="1">
    <citation type="submission" date="2014-04" db="EMBL/GenBank/DDBJ databases">
        <authorList>
            <consortium name="DOE Joint Genome Institute"/>
            <person name="Kuo A."/>
            <person name="Gay G."/>
            <person name="Dore J."/>
            <person name="Kohler A."/>
            <person name="Nagy L.G."/>
            <person name="Floudas D."/>
            <person name="Copeland A."/>
            <person name="Barry K.W."/>
            <person name="Cichocki N."/>
            <person name="Veneault-Fourrey C."/>
            <person name="LaButti K."/>
            <person name="Lindquist E.A."/>
            <person name="Lipzen A."/>
            <person name="Lundell T."/>
            <person name="Morin E."/>
            <person name="Murat C."/>
            <person name="Sun H."/>
            <person name="Tunlid A."/>
            <person name="Henrissat B."/>
            <person name="Grigoriev I.V."/>
            <person name="Hibbett D.S."/>
            <person name="Martin F."/>
            <person name="Nordberg H.P."/>
            <person name="Cantor M.N."/>
            <person name="Hua S.X."/>
        </authorList>
    </citation>
    <scope>NUCLEOTIDE SEQUENCE [LARGE SCALE GENOMIC DNA]</scope>
    <source>
        <strain evidence="2">h7</strain>
    </source>
</reference>